<geneLocation type="plasmid" evidence="7">
    <name>unnamed1</name>
</geneLocation>
<dbReference type="SUPFAM" id="SSF47336">
    <property type="entry name" value="ACP-like"/>
    <property type="match status" value="1"/>
</dbReference>
<evidence type="ECO:0000313" key="7">
    <source>
        <dbReference type="EMBL" id="XDQ50101.1"/>
    </source>
</evidence>
<gene>
    <name evidence="7" type="ORF">AB5J52_49285</name>
</gene>
<dbReference type="Pfam" id="PF13193">
    <property type="entry name" value="AMP-binding_C"/>
    <property type="match status" value="1"/>
</dbReference>
<dbReference type="GO" id="GO:0031177">
    <property type="term" value="F:phosphopantetheine binding"/>
    <property type="evidence" value="ECO:0007669"/>
    <property type="project" value="InterPro"/>
</dbReference>
<comment type="similarity">
    <text evidence="2">Belongs to the ATP-dependent AMP-binding enzyme family.</text>
</comment>
<dbReference type="InterPro" id="IPR006162">
    <property type="entry name" value="Ppantetheine_attach_site"/>
</dbReference>
<evidence type="ECO:0000256" key="2">
    <source>
        <dbReference type="ARBA" id="ARBA00006432"/>
    </source>
</evidence>
<dbReference type="EMBL" id="CP163442">
    <property type="protein sequence ID" value="XDQ50101.1"/>
    <property type="molecule type" value="Genomic_DNA"/>
</dbReference>
<evidence type="ECO:0000259" key="6">
    <source>
        <dbReference type="PROSITE" id="PS50075"/>
    </source>
</evidence>
<name>A0AB39R5W7_9ACTN</name>
<dbReference type="Gene3D" id="3.40.50.980">
    <property type="match status" value="2"/>
</dbReference>
<feature type="domain" description="Carrier" evidence="6">
    <location>
        <begin position="1008"/>
        <end position="1083"/>
    </location>
</feature>
<dbReference type="Gene3D" id="3.30.300.30">
    <property type="match status" value="1"/>
</dbReference>
<dbReference type="SUPFAM" id="SSF52777">
    <property type="entry name" value="CoA-dependent acyltransferases"/>
    <property type="match status" value="2"/>
</dbReference>
<dbReference type="InterPro" id="IPR045851">
    <property type="entry name" value="AMP-bd_C_sf"/>
</dbReference>
<dbReference type="SUPFAM" id="SSF56801">
    <property type="entry name" value="Acetyl-CoA synthetase-like"/>
    <property type="match status" value="1"/>
</dbReference>
<dbReference type="Pfam" id="PF00668">
    <property type="entry name" value="Condensation"/>
    <property type="match status" value="1"/>
</dbReference>
<dbReference type="SMART" id="SM00823">
    <property type="entry name" value="PKS_PP"/>
    <property type="match status" value="1"/>
</dbReference>
<dbReference type="FunFam" id="3.40.50.12780:FF:000012">
    <property type="entry name" value="Non-ribosomal peptide synthetase"/>
    <property type="match status" value="1"/>
</dbReference>
<dbReference type="SUPFAM" id="SSF53474">
    <property type="entry name" value="alpha/beta-Hydrolases"/>
    <property type="match status" value="1"/>
</dbReference>
<reference evidence="7" key="1">
    <citation type="submission" date="2024-07" db="EMBL/GenBank/DDBJ databases">
        <authorList>
            <person name="Yu S.T."/>
        </authorList>
    </citation>
    <scope>NUCLEOTIDE SEQUENCE</scope>
    <source>
        <strain evidence="7">R39</strain>
        <plasmid evidence="7">unnamed1</plasmid>
    </source>
</reference>
<dbReference type="FunFam" id="3.40.50.980:FF:000001">
    <property type="entry name" value="Non-ribosomal peptide synthetase"/>
    <property type="match status" value="1"/>
</dbReference>
<dbReference type="PROSITE" id="PS50075">
    <property type="entry name" value="CARRIER"/>
    <property type="match status" value="1"/>
</dbReference>
<dbReference type="PANTHER" id="PTHR45527">
    <property type="entry name" value="NONRIBOSOMAL PEPTIDE SYNTHETASE"/>
    <property type="match status" value="1"/>
</dbReference>
<dbReference type="Gene3D" id="3.30.559.10">
    <property type="entry name" value="Chloramphenicol acetyltransferase-like domain"/>
    <property type="match status" value="1"/>
</dbReference>
<accession>A0AB39R5W7</accession>
<dbReference type="PROSITE" id="PS00455">
    <property type="entry name" value="AMP_BINDING"/>
    <property type="match status" value="1"/>
</dbReference>
<evidence type="ECO:0000256" key="1">
    <source>
        <dbReference type="ARBA" id="ARBA00001957"/>
    </source>
</evidence>
<keyword evidence="4" id="KW-0597">Phosphoprotein</keyword>
<dbReference type="GO" id="GO:0044550">
    <property type="term" value="P:secondary metabolite biosynthetic process"/>
    <property type="evidence" value="ECO:0007669"/>
    <property type="project" value="UniProtKB-ARBA"/>
</dbReference>
<feature type="region of interest" description="Disordered" evidence="5">
    <location>
        <begin position="989"/>
        <end position="1010"/>
    </location>
</feature>
<dbReference type="CDD" id="cd19531">
    <property type="entry name" value="LCL_NRPS-like"/>
    <property type="match status" value="1"/>
</dbReference>
<dbReference type="NCBIfam" id="TIGR01733">
    <property type="entry name" value="AA-adenyl-dom"/>
    <property type="match status" value="1"/>
</dbReference>
<dbReference type="Gene3D" id="3.30.559.30">
    <property type="entry name" value="Nonribosomal peptide synthetase, condensation domain"/>
    <property type="match status" value="1"/>
</dbReference>
<dbReference type="GO" id="GO:0043041">
    <property type="term" value="P:amino acid activation for nonribosomal peptide biosynthetic process"/>
    <property type="evidence" value="ECO:0007669"/>
    <property type="project" value="TreeGrafter"/>
</dbReference>
<evidence type="ECO:0000256" key="3">
    <source>
        <dbReference type="ARBA" id="ARBA00022450"/>
    </source>
</evidence>
<dbReference type="Gene3D" id="3.40.50.1820">
    <property type="entry name" value="alpha/beta hydrolase"/>
    <property type="match status" value="1"/>
</dbReference>
<proteinExistence type="inferred from homology"/>
<comment type="cofactor">
    <cofactor evidence="1">
        <name>pantetheine 4'-phosphate</name>
        <dbReference type="ChEBI" id="CHEBI:47942"/>
    </cofactor>
</comment>
<dbReference type="InterPro" id="IPR010071">
    <property type="entry name" value="AA_adenyl_dom"/>
</dbReference>
<dbReference type="GO" id="GO:0008610">
    <property type="term" value="P:lipid biosynthetic process"/>
    <property type="evidence" value="ECO:0007669"/>
    <property type="project" value="UniProtKB-ARBA"/>
</dbReference>
<dbReference type="InterPro" id="IPR000873">
    <property type="entry name" value="AMP-dep_synth/lig_dom"/>
</dbReference>
<dbReference type="Gene3D" id="2.30.38.10">
    <property type="entry name" value="Luciferase, Domain 3"/>
    <property type="match status" value="1"/>
</dbReference>
<evidence type="ECO:0000256" key="5">
    <source>
        <dbReference type="SAM" id="MobiDB-lite"/>
    </source>
</evidence>
<dbReference type="GO" id="GO:0017000">
    <property type="term" value="P:antibiotic biosynthetic process"/>
    <property type="evidence" value="ECO:0007669"/>
    <property type="project" value="UniProtKB-ARBA"/>
</dbReference>
<dbReference type="Pfam" id="PF00550">
    <property type="entry name" value="PP-binding"/>
    <property type="match status" value="1"/>
</dbReference>
<protein>
    <submittedName>
        <fullName evidence="7">Amino acid adenylation domain-containing protein</fullName>
    </submittedName>
</protein>
<dbReference type="InterPro" id="IPR023213">
    <property type="entry name" value="CAT-like_dom_sf"/>
</dbReference>
<keyword evidence="7" id="KW-0614">Plasmid</keyword>
<evidence type="ECO:0000256" key="4">
    <source>
        <dbReference type="ARBA" id="ARBA00022553"/>
    </source>
</evidence>
<dbReference type="InterPro" id="IPR001031">
    <property type="entry name" value="Thioesterase"/>
</dbReference>
<dbReference type="RefSeq" id="WP_369228624.1">
    <property type="nucleotide sequence ID" value="NZ_CP163442.1"/>
</dbReference>
<keyword evidence="3" id="KW-0596">Phosphopantetheine</keyword>
<dbReference type="Pfam" id="PF00975">
    <property type="entry name" value="Thioesterase"/>
    <property type="match status" value="1"/>
</dbReference>
<dbReference type="InterPro" id="IPR036736">
    <property type="entry name" value="ACP-like_sf"/>
</dbReference>
<dbReference type="InterPro" id="IPR025110">
    <property type="entry name" value="AMP-bd_C"/>
</dbReference>
<dbReference type="FunFam" id="1.10.1200.10:FF:000016">
    <property type="entry name" value="Non-ribosomal peptide synthase"/>
    <property type="match status" value="1"/>
</dbReference>
<dbReference type="InterPro" id="IPR020806">
    <property type="entry name" value="PKS_PP-bd"/>
</dbReference>
<dbReference type="GO" id="GO:0072330">
    <property type="term" value="P:monocarboxylic acid biosynthetic process"/>
    <property type="evidence" value="ECO:0007669"/>
    <property type="project" value="UniProtKB-ARBA"/>
</dbReference>
<dbReference type="PANTHER" id="PTHR45527:SF1">
    <property type="entry name" value="FATTY ACID SYNTHASE"/>
    <property type="match status" value="1"/>
</dbReference>
<dbReference type="FunFam" id="2.30.38.10:FF:000001">
    <property type="entry name" value="Non-ribosomal peptide synthetase PvdI"/>
    <property type="match status" value="1"/>
</dbReference>
<dbReference type="FunFam" id="3.30.300.30:FF:000010">
    <property type="entry name" value="Enterobactin synthetase component F"/>
    <property type="match status" value="1"/>
</dbReference>
<organism evidence="7">
    <name type="scientific">Streptomyces sp. R39</name>
    <dbReference type="NCBI Taxonomy" id="3238631"/>
    <lineage>
        <taxon>Bacteria</taxon>
        <taxon>Bacillati</taxon>
        <taxon>Actinomycetota</taxon>
        <taxon>Actinomycetes</taxon>
        <taxon>Kitasatosporales</taxon>
        <taxon>Streptomycetaceae</taxon>
        <taxon>Streptomyces</taxon>
    </lineage>
</organism>
<dbReference type="InterPro" id="IPR009081">
    <property type="entry name" value="PP-bd_ACP"/>
</dbReference>
<dbReference type="Pfam" id="PF00501">
    <property type="entry name" value="AMP-binding"/>
    <property type="match status" value="1"/>
</dbReference>
<dbReference type="CDD" id="cd17652">
    <property type="entry name" value="A_NRPS_CmdD_like"/>
    <property type="match status" value="1"/>
</dbReference>
<dbReference type="InterPro" id="IPR020845">
    <property type="entry name" value="AMP-binding_CS"/>
</dbReference>
<sequence>MRRRKHPAESIRRQILAEHASIFPCPCTATWDWCILNISGESYSSRASERAPTSMGQRGLWFIDQLEGSSAQYSSPFALRFCGGLSVVALEKALNLLVARHAALRTTLVEESGEPLQQIWSEITVRLAFRDLSSPDDGRVTQRLRNQIAEEVQRPFNLLEGPLVTFSLFKLSEDDHVLLANIHHIVFDGWSLDILLEDMREFYRSAVLGDDPQLPVVGIQFSEHAISEREWLDSEEARHQLAYWRDSLAGASGLEVLSDRPSAASSTKGETFQFQLDRNAIVGLEGLLAAEGVTPFMIMLCVYHVALVRTTGLRDTTIATSMANRYSPSLYRTIGYLANTVLLRIDSTSDATFRELLRRVREITLAGYENQRYPFTHLVSELARGQNRNASTFFETIFLVDVDEQALDGWPDLVVTRVPVSLNETPPHLAMSIKFSKDGIEGALVFRVDQFDRATVERLAVDFEWLMKRVQSDPDLNLRTLLPAALPAVAKPALVPPTTLPILFEEQVKRSPDAPAILFETTCMTFAQLEARANQLARLLMERGIGPEQFVAIALPKSPEMIVAILAVLKAGAAYVPLDSAYPIDRIAFMLADARPTLMLTDGTISQQLPEGSPELLVIDAPGVAEKVAALPDSALCDGERTRPLRADSTAYVIYTSGSTGHPKGVVVQHTGLSALAAAQRDLLGLGPRSRMLNFASFSFDVSVFEILSLVSGAAIVQAPPHRLVPGPPLLGLLAEQEITHACLPPAVLHQLEPPASSSQPLLPYLFTGGEGWSPSLTEQWAADRRMINCYGPTEGTVQATMSQPLQAGGEVSIGRPLPGTAVYVLDNALRPTPSGVVGELYLSGVGLARGYLGNPGMTATRFVACPFGQPGERMYRTGDLVRWNRDEELVFVGRTDDQVKVRGFRIELGEVEAALSLHPSVSRAVAAVRDAGPGDRRLVGYVVPVVEGADRVALTTDIKTFLRSRIPSYMVPSVVVVLDGLPLTPNGKVDRGALPAPDSRASTGGGSPRTSQEVALCALFAEVLGLEKVGVDVSFFDLGGHSLLATRLVSRIQTVLGAELNVGTLFAFPTVAELSIHLTEAPSDPFTDVMVLQRGVESSRSLFCLHPIGGLAWCYSTLLPYVPRDLAVYGIQVTQGHGRFHPVESMKELVERYASLIRAMRPCGPYVIAGWSLGGVLAYEVASLMEAEGDDVELVIMIDSRPFHGSFELEELEVDVLGSAGAAEVIDDQQKAVLIDAAKQITSLITQTTLDGYTGRSLCISAARTIAELGSAEQAWNAFLRDAEYHVIDADHDEMMTTPVMAEVGPLIREVFSMLPSISR</sequence>
<dbReference type="InterPro" id="IPR029058">
    <property type="entry name" value="AB_hydrolase_fold"/>
</dbReference>
<dbReference type="GO" id="GO:0003824">
    <property type="term" value="F:catalytic activity"/>
    <property type="evidence" value="ECO:0007669"/>
    <property type="project" value="InterPro"/>
</dbReference>
<dbReference type="GO" id="GO:0005737">
    <property type="term" value="C:cytoplasm"/>
    <property type="evidence" value="ECO:0007669"/>
    <property type="project" value="TreeGrafter"/>
</dbReference>
<dbReference type="InterPro" id="IPR001242">
    <property type="entry name" value="Condensation_dom"/>
</dbReference>
<dbReference type="PROSITE" id="PS00012">
    <property type="entry name" value="PHOSPHOPANTETHEINE"/>
    <property type="match status" value="1"/>
</dbReference>